<keyword evidence="2" id="KW-1185">Reference proteome</keyword>
<dbReference type="STRING" id="1302659.I858_005660"/>
<dbReference type="KEGG" id="pll:I858_005660"/>
<accession>A0A1B1S008</accession>
<dbReference type="RefSeq" id="WP_049693971.1">
    <property type="nucleotide sequence ID" value="NZ_CP016540.2"/>
</dbReference>
<dbReference type="Proteomes" id="UP000053354">
    <property type="component" value="Chromosome"/>
</dbReference>
<sequence length="62" mass="7219">MIEDGELAIFESELIKLMNEYRKCVDHSLKVKIHEDIAWLKTVIISAGTYEHQLKMNDLESV</sequence>
<dbReference type="EMBL" id="CP016540">
    <property type="protein sequence ID" value="ANU26509.1"/>
    <property type="molecule type" value="Genomic_DNA"/>
</dbReference>
<evidence type="ECO:0000313" key="2">
    <source>
        <dbReference type="Proteomes" id="UP000053354"/>
    </source>
</evidence>
<reference evidence="1" key="1">
    <citation type="submission" date="2016-10" db="EMBL/GenBank/DDBJ databases">
        <authorList>
            <person name="See-Too W.S."/>
        </authorList>
    </citation>
    <scope>NUCLEOTIDE SEQUENCE</scope>
    <source>
        <strain evidence="1">L10.15</strain>
    </source>
</reference>
<protein>
    <submittedName>
        <fullName evidence="1">Uncharacterized protein</fullName>
    </submittedName>
</protein>
<organism evidence="1 2">
    <name type="scientific">Planococcus versutus</name>
    <dbReference type="NCBI Taxonomy" id="1302659"/>
    <lineage>
        <taxon>Bacteria</taxon>
        <taxon>Bacillati</taxon>
        <taxon>Bacillota</taxon>
        <taxon>Bacilli</taxon>
        <taxon>Bacillales</taxon>
        <taxon>Caryophanaceae</taxon>
        <taxon>Planococcus</taxon>
    </lineage>
</organism>
<gene>
    <name evidence="1" type="ORF">I858_005660</name>
</gene>
<dbReference type="AlphaFoldDB" id="A0A1B1S008"/>
<name>A0A1B1S008_9BACL</name>
<dbReference type="OrthoDB" id="2429157at2"/>
<evidence type="ECO:0000313" key="1">
    <source>
        <dbReference type="EMBL" id="ANU26509.1"/>
    </source>
</evidence>
<proteinExistence type="predicted"/>